<dbReference type="SUPFAM" id="SSF55718">
    <property type="entry name" value="SCP-like"/>
    <property type="match status" value="1"/>
</dbReference>
<evidence type="ECO:0000313" key="2">
    <source>
        <dbReference type="EMBL" id="MFC3957664.1"/>
    </source>
</evidence>
<gene>
    <name evidence="2" type="primary">eis</name>
    <name evidence="2" type="ORF">ACFOUR_04660</name>
</gene>
<dbReference type="AlphaFoldDB" id="A0ABD5NKM9"/>
<dbReference type="Pfam" id="PF17668">
    <property type="entry name" value="Acetyltransf_17"/>
    <property type="match status" value="1"/>
</dbReference>
<keyword evidence="3" id="KW-1185">Reference proteome</keyword>
<proteinExistence type="predicted"/>
<dbReference type="Gene3D" id="3.30.1050.10">
    <property type="entry name" value="SCP2 sterol-binding domain"/>
    <property type="match status" value="1"/>
</dbReference>
<protein>
    <submittedName>
        <fullName evidence="2">Enhanced intracellular survival protein Eis</fullName>
        <ecNumber evidence="2">2.3.1.-</ecNumber>
    </submittedName>
</protein>
<dbReference type="Gene3D" id="3.40.630.30">
    <property type="match status" value="2"/>
</dbReference>
<sequence length="400" mass="45704">MIEYRPLGENHREAFSEYVSYGFTPESGPVDFDPDEDDPERMQLGARRGLFDTETADDDPLVVCLHHWFDALVRGDHHPSPGLSMVASPPEHRRKGYIEDLLARSLSEYRDRGDRFSLLWPFRYRFYRQFGWETASSRHAYTCEPSVLSFARDRLDEPGEFRSVDADEYELLAGVYDAMAERYALSIDRSDDWWTHRIFTGWDEDPYAYVWEHDGEVRGYLVYFIEGSWGDRSMRVRDLAFRDTEALLALCAYLANHDSQIAELSFTLPTDVPLRDLATDPDELDCELSNGPMARLVDAVETLPALSFPAVDAEVTIDIEDPLVDWHDDPIRLVVEDGTSTCDRVRGADPDLAIDVGTLSQVVVGYRMASDLERLDAPDDVVATLDRLFPRDQTYVDTGF</sequence>
<dbReference type="PROSITE" id="PS51186">
    <property type="entry name" value="GNAT"/>
    <property type="match status" value="1"/>
</dbReference>
<dbReference type="EMBL" id="JBHSAQ010000002">
    <property type="protein sequence ID" value="MFC3957664.1"/>
    <property type="molecule type" value="Genomic_DNA"/>
</dbReference>
<dbReference type="EC" id="2.3.1.-" evidence="2"/>
<dbReference type="InterPro" id="IPR041380">
    <property type="entry name" value="Acetyltransf_17"/>
</dbReference>
<reference evidence="2 3" key="1">
    <citation type="journal article" date="2019" name="Int. J. Syst. Evol. Microbiol.">
        <title>The Global Catalogue of Microorganisms (GCM) 10K type strain sequencing project: providing services to taxonomists for standard genome sequencing and annotation.</title>
        <authorList>
            <consortium name="The Broad Institute Genomics Platform"/>
            <consortium name="The Broad Institute Genome Sequencing Center for Infectious Disease"/>
            <person name="Wu L."/>
            <person name="Ma J."/>
        </authorList>
    </citation>
    <scope>NUCLEOTIDE SEQUENCE [LARGE SCALE GENOMIC DNA]</scope>
    <source>
        <strain evidence="2 3">IBRC-M 10256</strain>
    </source>
</reference>
<dbReference type="InterPro" id="IPR051554">
    <property type="entry name" value="Acetyltransferase_Eis"/>
</dbReference>
<dbReference type="RefSeq" id="WP_256533892.1">
    <property type="nucleotide sequence ID" value="NZ_CP101824.1"/>
</dbReference>
<dbReference type="InterPro" id="IPR025559">
    <property type="entry name" value="Eis_dom"/>
</dbReference>
<accession>A0ABD5NKM9</accession>
<comment type="caution">
    <text evidence="2">The sequence shown here is derived from an EMBL/GenBank/DDBJ whole genome shotgun (WGS) entry which is preliminary data.</text>
</comment>
<keyword evidence="2" id="KW-0012">Acyltransferase</keyword>
<dbReference type="Pfam" id="PF13527">
    <property type="entry name" value="Acetyltransf_9"/>
    <property type="match status" value="1"/>
</dbReference>
<evidence type="ECO:0000313" key="3">
    <source>
        <dbReference type="Proteomes" id="UP001595846"/>
    </source>
</evidence>
<dbReference type="SUPFAM" id="SSF55729">
    <property type="entry name" value="Acyl-CoA N-acyltransferases (Nat)"/>
    <property type="match status" value="1"/>
</dbReference>
<dbReference type="InterPro" id="IPR016181">
    <property type="entry name" value="Acyl_CoA_acyltransferase"/>
</dbReference>
<dbReference type="InterPro" id="IPR000182">
    <property type="entry name" value="GNAT_dom"/>
</dbReference>
<dbReference type="InterPro" id="IPR036527">
    <property type="entry name" value="SCP2_sterol-bd_dom_sf"/>
</dbReference>
<dbReference type="PANTHER" id="PTHR37817">
    <property type="entry name" value="N-ACETYLTRANSFERASE EIS"/>
    <property type="match status" value="1"/>
</dbReference>
<dbReference type="Pfam" id="PF13530">
    <property type="entry name" value="SCP2_2"/>
    <property type="match status" value="1"/>
</dbReference>
<keyword evidence="2" id="KW-0808">Transferase</keyword>
<feature type="domain" description="N-acetyltransferase" evidence="1">
    <location>
        <begin position="2"/>
        <end position="153"/>
    </location>
</feature>
<evidence type="ECO:0000259" key="1">
    <source>
        <dbReference type="PROSITE" id="PS51186"/>
    </source>
</evidence>
<name>A0ABD5NKM9_9EURY</name>
<dbReference type="GeneID" id="73903036"/>
<dbReference type="PANTHER" id="PTHR37817:SF1">
    <property type="entry name" value="N-ACETYLTRANSFERASE EIS"/>
    <property type="match status" value="1"/>
</dbReference>
<dbReference type="Proteomes" id="UP001595846">
    <property type="component" value="Unassembled WGS sequence"/>
</dbReference>
<dbReference type="GO" id="GO:0016746">
    <property type="term" value="F:acyltransferase activity"/>
    <property type="evidence" value="ECO:0007669"/>
    <property type="project" value="UniProtKB-KW"/>
</dbReference>
<organism evidence="2 3">
    <name type="scientific">Halovivax cerinus</name>
    <dbReference type="NCBI Taxonomy" id="1487865"/>
    <lineage>
        <taxon>Archaea</taxon>
        <taxon>Methanobacteriati</taxon>
        <taxon>Methanobacteriota</taxon>
        <taxon>Stenosarchaea group</taxon>
        <taxon>Halobacteria</taxon>
        <taxon>Halobacteriales</taxon>
        <taxon>Natrialbaceae</taxon>
        <taxon>Halovivax</taxon>
    </lineage>
</organism>